<comment type="caution">
    <text evidence="14">Lacks conserved residue(s) required for the propagation of feature annotation.</text>
</comment>
<keyword evidence="9 16" id="KW-1133">Transmembrane helix</keyword>
<evidence type="ECO:0000256" key="11">
    <source>
        <dbReference type="ARBA" id="ARBA00023157"/>
    </source>
</evidence>
<evidence type="ECO:0000256" key="14">
    <source>
        <dbReference type="PROSITE-ProRule" id="PRU01356"/>
    </source>
</evidence>
<dbReference type="Proteomes" id="UP000190776">
    <property type="component" value="Unassembled WGS sequence"/>
</dbReference>
<dbReference type="PROSITE" id="PS52012">
    <property type="entry name" value="CFEM"/>
    <property type="match status" value="1"/>
</dbReference>
<keyword evidence="6" id="KW-0336">GPI-anchor</keyword>
<dbReference type="InterPro" id="IPR052337">
    <property type="entry name" value="SAT4-like"/>
</dbReference>
<keyword evidence="14" id="KW-0408">Iron</keyword>
<dbReference type="InterPro" id="IPR049326">
    <property type="entry name" value="Rhodopsin_dom_fungi"/>
</dbReference>
<dbReference type="OrthoDB" id="2496787at2759"/>
<comment type="similarity">
    <text evidence="4">Belongs to the RBT5 family.</text>
</comment>
<reference evidence="18 19" key="1">
    <citation type="submission" date="2017-01" db="EMBL/GenBank/DDBJ databases">
        <title>Draft genome sequence of Diplodia seriata F98.1, a fungal species involved in grapevine trunk diseases.</title>
        <authorList>
            <person name="Robert-Siegwald G."/>
            <person name="Vallet J."/>
            <person name="Abou-Mansour E."/>
            <person name="Xu J."/>
            <person name="Rey P."/>
            <person name="Bertsch C."/>
            <person name="Rego C."/>
            <person name="Larignon P."/>
            <person name="Fontaine F."/>
            <person name="Lebrun M.-H."/>
        </authorList>
    </citation>
    <scope>NUCLEOTIDE SEQUENCE [LARGE SCALE GENOMIC DNA]</scope>
    <source>
        <strain evidence="18 19">F98.1</strain>
    </source>
</reference>
<dbReference type="STRING" id="420778.A0A1S8BAE8"/>
<dbReference type="GO" id="GO:0098552">
    <property type="term" value="C:side of membrane"/>
    <property type="evidence" value="ECO:0007669"/>
    <property type="project" value="UniProtKB-KW"/>
</dbReference>
<evidence type="ECO:0000256" key="7">
    <source>
        <dbReference type="ARBA" id="ARBA00022692"/>
    </source>
</evidence>
<keyword evidence="14" id="KW-0479">Metal-binding</keyword>
<accession>A0A1S8BAE8</accession>
<keyword evidence="12" id="KW-0449">Lipoprotein</keyword>
<keyword evidence="8" id="KW-0732">Signal</keyword>
<dbReference type="GO" id="GO:0005576">
    <property type="term" value="C:extracellular region"/>
    <property type="evidence" value="ECO:0007669"/>
    <property type="project" value="UniProtKB-SubCell"/>
</dbReference>
<dbReference type="EMBL" id="MSZU01000102">
    <property type="protein sequence ID" value="OMP84241.1"/>
    <property type="molecule type" value="Genomic_DNA"/>
</dbReference>
<feature type="disulfide bond" evidence="14">
    <location>
        <begin position="11"/>
        <end position="18"/>
    </location>
</feature>
<evidence type="ECO:0000256" key="8">
    <source>
        <dbReference type="ARBA" id="ARBA00022729"/>
    </source>
</evidence>
<evidence type="ECO:0000256" key="5">
    <source>
        <dbReference type="ARBA" id="ARBA00022525"/>
    </source>
</evidence>
<evidence type="ECO:0000256" key="15">
    <source>
        <dbReference type="SAM" id="MobiDB-lite"/>
    </source>
</evidence>
<feature type="disulfide bond" evidence="14">
    <location>
        <begin position="1"/>
        <end position="32"/>
    </location>
</feature>
<dbReference type="PANTHER" id="PTHR33048:SF143">
    <property type="entry name" value="EXTRACELLULAR MEMBRANE PROTEIN CFEM DOMAIN-CONTAINING PROTEIN-RELATED"/>
    <property type="match status" value="1"/>
</dbReference>
<keyword evidence="7 16" id="KW-0812">Transmembrane</keyword>
<evidence type="ECO:0000256" key="13">
    <source>
        <dbReference type="ARBA" id="ARBA00038359"/>
    </source>
</evidence>
<evidence type="ECO:0000256" key="1">
    <source>
        <dbReference type="ARBA" id="ARBA00004141"/>
    </source>
</evidence>
<keyword evidence="5" id="KW-0964">Secreted</keyword>
<feature type="region of interest" description="Disordered" evidence="15">
    <location>
        <begin position="379"/>
        <end position="399"/>
    </location>
</feature>
<name>A0A1S8BAE8_9PEZI</name>
<gene>
    <name evidence="18" type="ORF">BK809_0000173</name>
</gene>
<keyword evidence="6" id="KW-0325">Glycoprotein</keyword>
<feature type="region of interest" description="Disordered" evidence="15">
    <location>
        <begin position="333"/>
        <end position="364"/>
    </location>
</feature>
<dbReference type="Pfam" id="PF20684">
    <property type="entry name" value="Fung_rhodopsin"/>
    <property type="match status" value="1"/>
</dbReference>
<feature type="transmembrane region" description="Helical" evidence="16">
    <location>
        <begin position="221"/>
        <end position="250"/>
    </location>
</feature>
<comment type="similarity">
    <text evidence="13">Belongs to the SAT4 family.</text>
</comment>
<protein>
    <recommendedName>
        <fullName evidence="17">CFEM domain-containing protein</fullName>
    </recommendedName>
</protein>
<evidence type="ECO:0000256" key="4">
    <source>
        <dbReference type="ARBA" id="ARBA00010031"/>
    </source>
</evidence>
<dbReference type="PANTHER" id="PTHR33048">
    <property type="entry name" value="PTH11-LIKE INTEGRAL MEMBRANE PROTEIN (AFU_ORTHOLOGUE AFUA_5G11245)"/>
    <property type="match status" value="1"/>
</dbReference>
<comment type="caution">
    <text evidence="18">The sequence shown here is derived from an EMBL/GenBank/DDBJ whole genome shotgun (WGS) entry which is preliminary data.</text>
</comment>
<feature type="non-terminal residue" evidence="18">
    <location>
        <position position="1"/>
    </location>
</feature>
<sequence length="399" mass="44151">CLGATLELPICPDADFVCPCTSKTFAQQFESCLDTNCTVRDHLTALNLTTTACGYDVRDKSSIFTWVSGVGAVLSYVATALRLYTRYFISEGGLQLDDWASIATAFSITLEGCAADAHRSVTKYGFGKDIWTLPFETITNGLWVFYIQEHLYVLCTALAKISLLLFYLRIFPDAGFRKVVWGTLVFTLCFGTSGILVFAFQCTPINYAWHGWDDEHAGSCVNLGVFVLTCATLNIVLDFWVIVLPIPGILKLQSSVRTKLQIVTMFCTGFFITGVSIYRAVMLRKFATKNPTWDYFDGGYWSMIEIDVSIICNCMPAIRKLLGHVTPKVFGTTQKASTDGAPRTAGRSARKTRGFHSFGGSAPETESVMQLLDIESRPAVSLRSPREAELSRQRSQTTS</sequence>
<organism evidence="18 19">
    <name type="scientific">Diplodia seriata</name>
    <dbReference type="NCBI Taxonomy" id="420778"/>
    <lineage>
        <taxon>Eukaryota</taxon>
        <taxon>Fungi</taxon>
        <taxon>Dikarya</taxon>
        <taxon>Ascomycota</taxon>
        <taxon>Pezizomycotina</taxon>
        <taxon>Dothideomycetes</taxon>
        <taxon>Dothideomycetes incertae sedis</taxon>
        <taxon>Botryosphaeriales</taxon>
        <taxon>Botryosphaeriaceae</taxon>
        <taxon>Diplodia</taxon>
    </lineage>
</organism>
<evidence type="ECO:0000313" key="18">
    <source>
        <dbReference type="EMBL" id="OMP84241.1"/>
    </source>
</evidence>
<dbReference type="GO" id="GO:0046872">
    <property type="term" value="F:metal ion binding"/>
    <property type="evidence" value="ECO:0007669"/>
    <property type="project" value="UniProtKB-UniRule"/>
</dbReference>
<evidence type="ECO:0000256" key="2">
    <source>
        <dbReference type="ARBA" id="ARBA00004589"/>
    </source>
</evidence>
<dbReference type="Pfam" id="PF05730">
    <property type="entry name" value="CFEM"/>
    <property type="match status" value="1"/>
</dbReference>
<keyword evidence="10 16" id="KW-0472">Membrane</keyword>
<proteinExistence type="inferred from homology"/>
<keyword evidence="14" id="KW-0349">Heme</keyword>
<feature type="transmembrane region" description="Helical" evidence="16">
    <location>
        <begin position="150"/>
        <end position="168"/>
    </location>
</feature>
<evidence type="ECO:0000256" key="9">
    <source>
        <dbReference type="ARBA" id="ARBA00022989"/>
    </source>
</evidence>
<feature type="transmembrane region" description="Helical" evidence="16">
    <location>
        <begin position="63"/>
        <end position="84"/>
    </location>
</feature>
<feature type="disulfide bond" evidence="14">
    <location>
        <begin position="20"/>
        <end position="53"/>
    </location>
</feature>
<evidence type="ECO:0000256" key="6">
    <source>
        <dbReference type="ARBA" id="ARBA00022622"/>
    </source>
</evidence>
<feature type="transmembrane region" description="Helical" evidence="16">
    <location>
        <begin position="180"/>
        <end position="201"/>
    </location>
</feature>
<comment type="subcellular location">
    <subcellularLocation>
        <location evidence="2">Membrane</location>
        <topology evidence="2">Lipid-anchor</topology>
        <topology evidence="2">GPI-anchor</topology>
    </subcellularLocation>
    <subcellularLocation>
        <location evidence="1">Membrane</location>
        <topology evidence="1">Multi-pass membrane protein</topology>
    </subcellularLocation>
    <subcellularLocation>
        <location evidence="3">Secreted</location>
    </subcellularLocation>
</comment>
<feature type="transmembrane region" description="Helical" evidence="16">
    <location>
        <begin position="262"/>
        <end position="280"/>
    </location>
</feature>
<keyword evidence="11 14" id="KW-1015">Disulfide bond</keyword>
<feature type="binding site" description="axial binding residue" evidence="14">
    <location>
        <position position="15"/>
    </location>
    <ligand>
        <name>heme</name>
        <dbReference type="ChEBI" id="CHEBI:30413"/>
    </ligand>
    <ligandPart>
        <name>Fe</name>
        <dbReference type="ChEBI" id="CHEBI:18248"/>
    </ligandPart>
</feature>
<evidence type="ECO:0000256" key="12">
    <source>
        <dbReference type="ARBA" id="ARBA00023288"/>
    </source>
</evidence>
<dbReference type="InterPro" id="IPR008427">
    <property type="entry name" value="Extracellular_membr_CFEM_dom"/>
</dbReference>
<evidence type="ECO:0000259" key="17">
    <source>
        <dbReference type="PROSITE" id="PS52012"/>
    </source>
</evidence>
<evidence type="ECO:0000256" key="3">
    <source>
        <dbReference type="ARBA" id="ARBA00004613"/>
    </source>
</evidence>
<feature type="domain" description="CFEM" evidence="17">
    <location>
        <begin position="1"/>
        <end position="80"/>
    </location>
</feature>
<evidence type="ECO:0000256" key="10">
    <source>
        <dbReference type="ARBA" id="ARBA00023136"/>
    </source>
</evidence>
<evidence type="ECO:0000256" key="16">
    <source>
        <dbReference type="SAM" id="Phobius"/>
    </source>
</evidence>
<dbReference type="AlphaFoldDB" id="A0A1S8BAE8"/>
<evidence type="ECO:0000313" key="19">
    <source>
        <dbReference type="Proteomes" id="UP000190776"/>
    </source>
</evidence>